<feature type="compositionally biased region" description="Polar residues" evidence="4">
    <location>
        <begin position="1"/>
        <end position="17"/>
    </location>
</feature>
<dbReference type="PANTHER" id="PTHR43398">
    <property type="entry name" value="DOLICHOL-PHOSPHATE MANNOSYLTRANSFERASE SUBUNIT 1"/>
    <property type="match status" value="1"/>
</dbReference>
<accession>A0ABY1Q184</accession>
<keyword evidence="3" id="KW-0808">Transferase</keyword>
<keyword evidence="2 6" id="KW-0328">Glycosyltransferase</keyword>
<dbReference type="CDD" id="cd06442">
    <property type="entry name" value="DPM1_like"/>
    <property type="match status" value="1"/>
</dbReference>
<dbReference type="InterPro" id="IPR001173">
    <property type="entry name" value="Glyco_trans_2-like"/>
</dbReference>
<comment type="caution">
    <text evidence="6">The sequence shown here is derived from an EMBL/GenBank/DDBJ whole genome shotgun (WGS) entry which is preliminary data.</text>
</comment>
<evidence type="ECO:0000256" key="2">
    <source>
        <dbReference type="ARBA" id="ARBA00022676"/>
    </source>
</evidence>
<dbReference type="Gene3D" id="3.90.550.10">
    <property type="entry name" value="Spore Coat Polysaccharide Biosynthesis Protein SpsA, Chain A"/>
    <property type="match status" value="1"/>
</dbReference>
<evidence type="ECO:0000313" key="7">
    <source>
        <dbReference type="Proteomes" id="UP001158067"/>
    </source>
</evidence>
<dbReference type="InterPro" id="IPR039528">
    <property type="entry name" value="DPM1-like"/>
</dbReference>
<comment type="similarity">
    <text evidence="1">Belongs to the glycosyltransferase 2 family.</text>
</comment>
<dbReference type="InterPro" id="IPR029044">
    <property type="entry name" value="Nucleotide-diphossugar_trans"/>
</dbReference>
<dbReference type="Proteomes" id="UP001158067">
    <property type="component" value="Unassembled WGS sequence"/>
</dbReference>
<name>A0ABY1Q184_9BACT</name>
<reference evidence="6 7" key="1">
    <citation type="submission" date="2017-05" db="EMBL/GenBank/DDBJ databases">
        <authorList>
            <person name="Varghese N."/>
            <person name="Submissions S."/>
        </authorList>
    </citation>
    <scope>NUCLEOTIDE SEQUENCE [LARGE SCALE GENOMIC DNA]</scope>
    <source>
        <strain evidence="6 7">DSM 25457</strain>
    </source>
</reference>
<sequence>MDGHSTVDNPPTRSPQADNAPAENPRTDAPRTLVGICTYNEAGNIREMLARVAAALPDADILVVDDGSPDGTAELVRQFAAQHSAPGNVNCHVRKDRGLGGAIRAAMQTAITERYQLFCNLDADLSHDPADLPRLVQAVLESDVDVAVGSRYVPGGQIHGWPTRRKWMSRFINSLAKRKANLPVNDASGSFRCYRVACLERLDWQAEWSNGYSFIQQILLRLKKLGATFTEVPITFTERVQGNSKLDLREAVRSGWTVLRLS</sequence>
<dbReference type="GO" id="GO:0016757">
    <property type="term" value="F:glycosyltransferase activity"/>
    <property type="evidence" value="ECO:0007669"/>
    <property type="project" value="UniProtKB-KW"/>
</dbReference>
<evidence type="ECO:0000256" key="4">
    <source>
        <dbReference type="SAM" id="MobiDB-lite"/>
    </source>
</evidence>
<dbReference type="EMBL" id="FXUG01000004">
    <property type="protein sequence ID" value="SMP54647.1"/>
    <property type="molecule type" value="Genomic_DNA"/>
</dbReference>
<gene>
    <name evidence="6" type="ORF">SAMN06265222_104267</name>
</gene>
<evidence type="ECO:0000313" key="6">
    <source>
        <dbReference type="EMBL" id="SMP54647.1"/>
    </source>
</evidence>
<protein>
    <submittedName>
        <fullName evidence="6">Dolichol-phosphate mannosyltransferase</fullName>
    </submittedName>
</protein>
<dbReference type="PANTHER" id="PTHR43398:SF1">
    <property type="entry name" value="DOLICHOL-PHOSPHATE MANNOSYLTRANSFERASE SUBUNIT 1"/>
    <property type="match status" value="1"/>
</dbReference>
<evidence type="ECO:0000256" key="1">
    <source>
        <dbReference type="ARBA" id="ARBA00006739"/>
    </source>
</evidence>
<dbReference type="SUPFAM" id="SSF53448">
    <property type="entry name" value="Nucleotide-diphospho-sugar transferases"/>
    <property type="match status" value="1"/>
</dbReference>
<feature type="domain" description="Glycosyltransferase 2-like" evidence="5">
    <location>
        <begin position="34"/>
        <end position="201"/>
    </location>
</feature>
<feature type="region of interest" description="Disordered" evidence="4">
    <location>
        <begin position="1"/>
        <end position="30"/>
    </location>
</feature>
<keyword evidence="7" id="KW-1185">Reference proteome</keyword>
<evidence type="ECO:0000256" key="3">
    <source>
        <dbReference type="ARBA" id="ARBA00022679"/>
    </source>
</evidence>
<proteinExistence type="inferred from homology"/>
<dbReference type="Pfam" id="PF00535">
    <property type="entry name" value="Glycos_transf_2"/>
    <property type="match status" value="1"/>
</dbReference>
<organism evidence="6 7">
    <name type="scientific">Neorhodopirellula lusitana</name>
    <dbReference type="NCBI Taxonomy" id="445327"/>
    <lineage>
        <taxon>Bacteria</taxon>
        <taxon>Pseudomonadati</taxon>
        <taxon>Planctomycetota</taxon>
        <taxon>Planctomycetia</taxon>
        <taxon>Pirellulales</taxon>
        <taxon>Pirellulaceae</taxon>
        <taxon>Neorhodopirellula</taxon>
    </lineage>
</organism>
<evidence type="ECO:0000259" key="5">
    <source>
        <dbReference type="Pfam" id="PF00535"/>
    </source>
</evidence>
<dbReference type="RefSeq" id="WP_283432446.1">
    <property type="nucleotide sequence ID" value="NZ_FXUG01000004.1"/>
</dbReference>